<feature type="region of interest" description="Disordered" evidence="2">
    <location>
        <begin position="596"/>
        <end position="640"/>
    </location>
</feature>
<feature type="coiled-coil region" evidence="1">
    <location>
        <begin position="518"/>
        <end position="545"/>
    </location>
</feature>
<feature type="compositionally biased region" description="Low complexity" evidence="2">
    <location>
        <begin position="601"/>
        <end position="621"/>
    </location>
</feature>
<evidence type="ECO:0000313" key="3">
    <source>
        <dbReference type="EMBL" id="KAK7678057.1"/>
    </source>
</evidence>
<feature type="compositionally biased region" description="Low complexity" evidence="2">
    <location>
        <begin position="27"/>
        <end position="38"/>
    </location>
</feature>
<feature type="compositionally biased region" description="Low complexity" evidence="2">
    <location>
        <begin position="288"/>
        <end position="299"/>
    </location>
</feature>
<accession>A0AAW0FLE4</accession>
<gene>
    <name evidence="3" type="ORF">QCA50_018998</name>
</gene>
<feature type="compositionally biased region" description="Low complexity" evidence="2">
    <location>
        <begin position="306"/>
        <end position="319"/>
    </location>
</feature>
<keyword evidence="4" id="KW-1185">Reference proteome</keyword>
<sequence>MGSLRGTGRTPLSSSQVFRHMSVTVASSSSSSGSRSSRWPMSPPLHSASPSVHSIFSDPGSWSIPSASEHMHMADHQRLGAIEEGSLPPTPLNQNPPRTPSTPEPKTEGDEGATVVVEESTPPRPSTAPTQAGASTATTTPSLGATTETSPSLDSTAPGSRPVSEFDLSRPSSLIPTKRSLSPLPPPSPTTSSARLSPAPSQISHASELLDVLSETGIPEGDGSLPPYFERSTRLSQSNHEQLPPPYGQYPPASAPDTSALVITPPQQIVPLPQTPPRLPSHLPPQPSQTTPQSDVRATPTPPPSDTRTPPRLPRSLPRPAAPMGPRKLSGSLLSLATSRARAGSVSSTASMPTGRYTPSRPPPVPQPSPKFQTSPIKFKGLTMEAAQWTFTQEELQELVRDAIKSSADPTAIRLVAADVINQKLPAEIQRLETLSAELRTEYTTSARRRNNCRTDLNAIASGEVSDPIVASRVVQEMSDVQDQLDRVSEELYTVMDQITQLKHLQDIHSQSALAMALRKLNTSLVKHMAENKNMKERMAALEVERDDAWEKAQEVAFQLEETQERLLEFGVPSPPTSSRPSSRIFLARKTSLRASKAGFRSPSRLRSQRSSAASSAPRSSTMGSPASRTNSNIPPVPRLPTLGIVTNDLPSRSSGLSSDVTPSSEVQAMVEAQREIMDMLGITDDTLSIGSGSVTGSFLRRRKSLSAVETSPTSANRTRRTSEILSPVQRATNMTDRAAVLAAIGMSSHEY</sequence>
<dbReference type="EMBL" id="JASBNA010000078">
    <property type="protein sequence ID" value="KAK7678057.1"/>
    <property type="molecule type" value="Genomic_DNA"/>
</dbReference>
<feature type="compositionally biased region" description="Polar residues" evidence="2">
    <location>
        <begin position="622"/>
        <end position="634"/>
    </location>
</feature>
<name>A0AAW0FLE4_9APHY</name>
<organism evidence="3 4">
    <name type="scientific">Cerrena zonata</name>
    <dbReference type="NCBI Taxonomy" id="2478898"/>
    <lineage>
        <taxon>Eukaryota</taxon>
        <taxon>Fungi</taxon>
        <taxon>Dikarya</taxon>
        <taxon>Basidiomycota</taxon>
        <taxon>Agaricomycotina</taxon>
        <taxon>Agaricomycetes</taxon>
        <taxon>Polyporales</taxon>
        <taxon>Cerrenaceae</taxon>
        <taxon>Cerrena</taxon>
    </lineage>
</organism>
<feature type="compositionally biased region" description="Low complexity" evidence="2">
    <location>
        <begin position="127"/>
        <end position="150"/>
    </location>
</feature>
<proteinExistence type="predicted"/>
<evidence type="ECO:0000256" key="2">
    <source>
        <dbReference type="SAM" id="MobiDB-lite"/>
    </source>
</evidence>
<protein>
    <submittedName>
        <fullName evidence="3">Uncharacterized protein</fullName>
    </submittedName>
</protein>
<evidence type="ECO:0000313" key="4">
    <source>
        <dbReference type="Proteomes" id="UP001385951"/>
    </source>
</evidence>
<comment type="caution">
    <text evidence="3">The sequence shown here is derived from an EMBL/GenBank/DDBJ whole genome shotgun (WGS) entry which is preliminary data.</text>
</comment>
<feature type="compositionally biased region" description="Pro residues" evidence="2">
    <location>
        <begin position="360"/>
        <end position="369"/>
    </location>
</feature>
<feature type="region of interest" description="Disordered" evidence="2">
    <location>
        <begin position="1"/>
        <end position="371"/>
    </location>
</feature>
<feature type="region of interest" description="Disordered" evidence="2">
    <location>
        <begin position="569"/>
        <end position="588"/>
    </location>
</feature>
<dbReference type="Proteomes" id="UP001385951">
    <property type="component" value="Unassembled WGS sequence"/>
</dbReference>
<keyword evidence="1" id="KW-0175">Coiled coil</keyword>
<reference evidence="3 4" key="1">
    <citation type="submission" date="2022-09" db="EMBL/GenBank/DDBJ databases">
        <authorList>
            <person name="Palmer J.M."/>
        </authorList>
    </citation>
    <scope>NUCLEOTIDE SEQUENCE [LARGE SCALE GENOMIC DNA]</scope>
    <source>
        <strain evidence="3 4">DSM 7382</strain>
    </source>
</reference>
<feature type="compositionally biased region" description="Low complexity" evidence="2">
    <location>
        <begin position="190"/>
        <end position="201"/>
    </location>
</feature>
<evidence type="ECO:0000256" key="1">
    <source>
        <dbReference type="SAM" id="Coils"/>
    </source>
</evidence>
<feature type="compositionally biased region" description="Basic and acidic residues" evidence="2">
    <location>
        <begin position="69"/>
        <end position="78"/>
    </location>
</feature>
<dbReference type="AlphaFoldDB" id="A0AAW0FLE4"/>
<feature type="compositionally biased region" description="Pro residues" evidence="2">
    <location>
        <begin position="273"/>
        <end position="287"/>
    </location>
</feature>